<keyword evidence="4" id="KW-1185">Reference proteome</keyword>
<feature type="domain" description="GFO/IDH/MocA-like oxidoreductase" evidence="2">
    <location>
        <begin position="130"/>
        <end position="240"/>
    </location>
</feature>
<dbReference type="InterPro" id="IPR055170">
    <property type="entry name" value="GFO_IDH_MocA-like_dom"/>
</dbReference>
<dbReference type="InterPro" id="IPR036291">
    <property type="entry name" value="NAD(P)-bd_dom_sf"/>
</dbReference>
<dbReference type="SUPFAM" id="SSF55347">
    <property type="entry name" value="Glyceraldehyde-3-phosphate dehydrogenase-like, C-terminal domain"/>
    <property type="match status" value="1"/>
</dbReference>
<proteinExistence type="predicted"/>
<organism evidence="3 4">
    <name type="scientific">Chitiniphilus eburneus</name>
    <dbReference type="NCBI Taxonomy" id="2571148"/>
    <lineage>
        <taxon>Bacteria</taxon>
        <taxon>Pseudomonadati</taxon>
        <taxon>Pseudomonadota</taxon>
        <taxon>Betaproteobacteria</taxon>
        <taxon>Neisseriales</taxon>
        <taxon>Chitinibacteraceae</taxon>
        <taxon>Chitiniphilus</taxon>
    </lineage>
</organism>
<dbReference type="OrthoDB" id="8565814at2"/>
<dbReference type="InterPro" id="IPR051450">
    <property type="entry name" value="Gfo/Idh/MocA_Oxidoreductases"/>
</dbReference>
<dbReference type="Proteomes" id="UP000310016">
    <property type="component" value="Unassembled WGS sequence"/>
</dbReference>
<feature type="domain" description="Gfo/Idh/MocA-like oxidoreductase N-terminal" evidence="1">
    <location>
        <begin position="4"/>
        <end position="122"/>
    </location>
</feature>
<name>A0A4U0PHL8_9NEIS</name>
<dbReference type="PANTHER" id="PTHR43377:SF1">
    <property type="entry name" value="BILIVERDIN REDUCTASE A"/>
    <property type="match status" value="1"/>
</dbReference>
<evidence type="ECO:0000313" key="4">
    <source>
        <dbReference type="Proteomes" id="UP000310016"/>
    </source>
</evidence>
<evidence type="ECO:0000259" key="2">
    <source>
        <dbReference type="Pfam" id="PF22725"/>
    </source>
</evidence>
<reference evidence="3 4" key="1">
    <citation type="submission" date="2019-04" db="EMBL/GenBank/DDBJ databases">
        <title>Chitiniphilus eburnea sp. nov., a novel chitinolytic bacterium isolated from aquaculture sludge.</title>
        <authorList>
            <person name="Sheng M."/>
        </authorList>
    </citation>
    <scope>NUCLEOTIDE SEQUENCE [LARGE SCALE GENOMIC DNA]</scope>
    <source>
        <strain evidence="3 4">HX-2-15</strain>
    </source>
</reference>
<dbReference type="InterPro" id="IPR000683">
    <property type="entry name" value="Gfo/Idh/MocA-like_OxRdtase_N"/>
</dbReference>
<comment type="caution">
    <text evidence="3">The sequence shown here is derived from an EMBL/GenBank/DDBJ whole genome shotgun (WGS) entry which is preliminary data.</text>
</comment>
<dbReference type="GO" id="GO:0000166">
    <property type="term" value="F:nucleotide binding"/>
    <property type="evidence" value="ECO:0007669"/>
    <property type="project" value="InterPro"/>
</dbReference>
<dbReference type="AlphaFoldDB" id="A0A4U0PHL8"/>
<sequence>MNPLRFGLIGCGQFGAFLARAAVATGRLQLVAATDSDAARADTLAAEHQAAACADAAALLAHPAVDVVLIATPPALHMQHAIAAARAGKPVFLEKPMAIGEHACEAINAAVREAGVNLMVGHVLRYFEPYRAIAAAYRAGKLGRALHLSIWRLEHDFLNISPWKGQRAVSGGYLYEVAAHELDWLRAMLGEPTAIQAQITRQPSSAHQLEDTVALQLMFPGGAGVHYLGGAGFPRNEHGFHLRFEHATLNSDQAFDPARVQVASSTGLTAADLGFGDADPYSIELNAWLDSLATGSPPPITGEDAAQTVALIEAAYRAAGW</sequence>
<dbReference type="Gene3D" id="3.40.50.720">
    <property type="entry name" value="NAD(P)-binding Rossmann-like Domain"/>
    <property type="match status" value="1"/>
</dbReference>
<protein>
    <submittedName>
        <fullName evidence="3">Gfo/Idh/MocA family oxidoreductase</fullName>
    </submittedName>
</protein>
<dbReference type="Pfam" id="PF22725">
    <property type="entry name" value="GFO_IDH_MocA_C3"/>
    <property type="match status" value="1"/>
</dbReference>
<dbReference type="SUPFAM" id="SSF51735">
    <property type="entry name" value="NAD(P)-binding Rossmann-fold domains"/>
    <property type="match status" value="1"/>
</dbReference>
<evidence type="ECO:0000259" key="1">
    <source>
        <dbReference type="Pfam" id="PF01408"/>
    </source>
</evidence>
<dbReference type="Gene3D" id="3.30.360.10">
    <property type="entry name" value="Dihydrodipicolinate Reductase, domain 2"/>
    <property type="match status" value="1"/>
</dbReference>
<gene>
    <name evidence="3" type="ORF">FAZ21_16415</name>
</gene>
<dbReference type="PANTHER" id="PTHR43377">
    <property type="entry name" value="BILIVERDIN REDUCTASE A"/>
    <property type="match status" value="1"/>
</dbReference>
<dbReference type="Pfam" id="PF01408">
    <property type="entry name" value="GFO_IDH_MocA"/>
    <property type="match status" value="1"/>
</dbReference>
<dbReference type="RefSeq" id="WP_136774531.1">
    <property type="nucleotide sequence ID" value="NZ_CP156074.1"/>
</dbReference>
<dbReference type="EMBL" id="SUMF01000027">
    <property type="protein sequence ID" value="TJZ67453.1"/>
    <property type="molecule type" value="Genomic_DNA"/>
</dbReference>
<evidence type="ECO:0000313" key="3">
    <source>
        <dbReference type="EMBL" id="TJZ67453.1"/>
    </source>
</evidence>
<accession>A0A4U0PHL8</accession>